<dbReference type="Gene3D" id="1.10.150.80">
    <property type="entry name" value="HRDC domain"/>
    <property type="match status" value="1"/>
</dbReference>
<dbReference type="GO" id="GO:0071044">
    <property type="term" value="P:histone mRNA catabolic process"/>
    <property type="evidence" value="ECO:0007669"/>
    <property type="project" value="TreeGrafter"/>
</dbReference>
<dbReference type="InterPro" id="IPR010997">
    <property type="entry name" value="HRDC-like_sf"/>
</dbReference>
<feature type="domain" description="HRDC" evidence="4">
    <location>
        <begin position="581"/>
        <end position="661"/>
    </location>
</feature>
<dbReference type="GO" id="GO:0000175">
    <property type="term" value="F:3'-5'-RNA exonuclease activity"/>
    <property type="evidence" value="ECO:0007669"/>
    <property type="project" value="InterPro"/>
</dbReference>
<dbReference type="GO" id="GO:0071040">
    <property type="term" value="P:nuclear polyadenylation-dependent antisense transcript catabolic process"/>
    <property type="evidence" value="ECO:0007669"/>
    <property type="project" value="TreeGrafter"/>
</dbReference>
<feature type="region of interest" description="Disordered" evidence="3">
    <location>
        <begin position="977"/>
        <end position="1024"/>
    </location>
</feature>
<protein>
    <recommendedName>
        <fullName evidence="4">HRDC domain-containing protein</fullName>
    </recommendedName>
</protein>
<dbReference type="InterPro" id="IPR002121">
    <property type="entry name" value="HRDC_dom"/>
</dbReference>
<sequence length="1162" mass="125048">MPSVEPSADAGGQSGERDDEQPSLPALLSALALGARAVNALPISSSDSGGGGGEDSSDDDDKRAGGSGGDDDDEFAFQMAFPEFASLCGDARTALAELLSESLAAAPSPDNPPLRPGGKAGIDPPCPRYDFDDPLLWIKAADACDALLEKVDAYVEGVESGAAAKSLKNAAESAREKARGKYRLMMEGLAEVEKPQISYEFMDTVQNDRLEPFKPPIHPSKPHSIQPLLDSFALRKGYGLATKNGELASGKLVVPTDVVAPSEHYPHPYRGEIEALQFRDWQLETLDKEELGQHGLGGTLNRFIEQEDDNDGNDIKKEVNASSQAIVNEGLWIDSVDGLKRLTQRIQTDESIREIAVDLEAHSYRSFSGFVCLMQISLRRSPLGNEVDLDDTPVALTGDSIETASDFLIDTLALRRQLNKYVAPIFADPDIVKVMHGADMDVRWLQRDFGIYIVNLFDTYRAAKHLISTGKSETFPAGSGAGLAVLLSRYAGLEVDKRHQMSDWRRRPIPPDMRAYATSDTLYLLDVYDCIRVDLEAIEPDGKGVKAVLGESRKVCLLRYDKEAFYPSRYKNLLRGKRNLTALKRQALKVLYNWRDQVARDEDESIQYVCTDSALVRLCAASPRSVAELRDLLNPVPPLISSRAEEMLNIIRSALKGNTIDGVAPAADCTKKTAATSSSPERISQLRASASPFAFKPARDAGATPAQLRPPSSTSIGKVDGGMMSPVVGTEALYRQAGWMTPEVTATGASGQGFDGQSSEEEDGHRSQQLLNVDKANKGYVASKYTSHSLEMGNSVNPPSPIVDEEKQDDEKKQNRRGSRGRTVDGLGAARAALGREELSKCEGAKNQRSVEDEARLAKEGASKIRDQFVSEGGSTFLQVEAFGSGKVTLDGETCNIRHSSNEHDANNEENGAEEFTVPKTMREIFQISNRNRNRSSKSGGKLLTAPSPMADSDLKGTEDMEVDCLAGAEDVLAARGKDGHGYFGNGSAEKSSDNDGKVGGNGRTKRQRTKSQEGDKGALVGHEEIDRQLVSKGDDVAVMESVGWTKGGREEARKLMVDDQQDSGKVGENHGNGCRGGKDASGSKRDVATFDYSKVGPIGAYGPMAPAAQSSNPFFSGAAIKGAPAGPDRGSKKGSSSTSKGRSRGNGSRSSAHRSSGTQHS</sequence>
<dbReference type="AlphaFoldDB" id="A0A7S4MXU6"/>
<feature type="compositionally biased region" description="Basic and acidic residues" evidence="3">
    <location>
        <begin position="1011"/>
        <end position="1024"/>
    </location>
</feature>
<dbReference type="InterPro" id="IPR002562">
    <property type="entry name" value="3'-5'_exonuclease_dom"/>
</dbReference>
<dbReference type="GO" id="GO:0000467">
    <property type="term" value="P:exonucleolytic trimming to generate mature 3'-end of 5.8S rRNA from tricistronic rRNA transcript (SSU-rRNA, 5.8S rRNA, LSU-rRNA)"/>
    <property type="evidence" value="ECO:0007669"/>
    <property type="project" value="InterPro"/>
</dbReference>
<dbReference type="InterPro" id="IPR044876">
    <property type="entry name" value="HRDC_dom_sf"/>
</dbReference>
<dbReference type="GO" id="GO:0071039">
    <property type="term" value="P:nuclear polyadenylation-dependent CUT catabolic process"/>
    <property type="evidence" value="ECO:0007669"/>
    <property type="project" value="TreeGrafter"/>
</dbReference>
<dbReference type="GO" id="GO:0071035">
    <property type="term" value="P:nuclear polyadenylation-dependent rRNA catabolic process"/>
    <property type="evidence" value="ECO:0007669"/>
    <property type="project" value="TreeGrafter"/>
</dbReference>
<dbReference type="SUPFAM" id="SSF47819">
    <property type="entry name" value="HRDC-like"/>
    <property type="match status" value="1"/>
</dbReference>
<feature type="region of interest" description="Disordered" evidence="3">
    <location>
        <begin position="1059"/>
        <end position="1086"/>
    </location>
</feature>
<dbReference type="SMART" id="SM00474">
    <property type="entry name" value="35EXOc"/>
    <property type="match status" value="1"/>
</dbReference>
<dbReference type="PANTHER" id="PTHR12124">
    <property type="entry name" value="POLYMYOSITIS/SCLERODERMA AUTOANTIGEN-RELATED"/>
    <property type="match status" value="1"/>
</dbReference>
<dbReference type="InterPro" id="IPR036397">
    <property type="entry name" value="RNaseH_sf"/>
</dbReference>
<feature type="region of interest" description="Disordered" evidence="3">
    <location>
        <begin position="41"/>
        <end position="74"/>
    </location>
</feature>
<feature type="region of interest" description="Disordered" evidence="3">
    <location>
        <begin position="697"/>
        <end position="722"/>
    </location>
</feature>
<dbReference type="PANTHER" id="PTHR12124:SF47">
    <property type="entry name" value="EXOSOME COMPONENT 10"/>
    <property type="match status" value="1"/>
</dbReference>
<feature type="region of interest" description="Disordered" evidence="3">
    <location>
        <begin position="898"/>
        <end position="957"/>
    </location>
</feature>
<feature type="compositionally biased region" description="Polar residues" evidence="3">
    <location>
        <begin position="786"/>
        <end position="797"/>
    </location>
</feature>
<dbReference type="PROSITE" id="PS50967">
    <property type="entry name" value="HRDC"/>
    <property type="match status" value="1"/>
</dbReference>
<dbReference type="Pfam" id="PF00570">
    <property type="entry name" value="HRDC"/>
    <property type="match status" value="1"/>
</dbReference>
<evidence type="ECO:0000256" key="2">
    <source>
        <dbReference type="ARBA" id="ARBA00023242"/>
    </source>
</evidence>
<feature type="region of interest" description="Disordered" evidence="3">
    <location>
        <begin position="786"/>
        <end position="824"/>
    </location>
</feature>
<dbReference type="GO" id="GO:0071038">
    <property type="term" value="P:TRAMP-dependent tRNA surveillance pathway"/>
    <property type="evidence" value="ECO:0007669"/>
    <property type="project" value="TreeGrafter"/>
</dbReference>
<comment type="subcellular location">
    <subcellularLocation>
        <location evidence="1">Nucleus</location>
    </subcellularLocation>
</comment>
<dbReference type="GO" id="GO:0071051">
    <property type="term" value="P:poly(A)-dependent snoRNA 3'-end processing"/>
    <property type="evidence" value="ECO:0007669"/>
    <property type="project" value="TreeGrafter"/>
</dbReference>
<dbReference type="InterPro" id="IPR012337">
    <property type="entry name" value="RNaseH-like_sf"/>
</dbReference>
<evidence type="ECO:0000259" key="4">
    <source>
        <dbReference type="PROSITE" id="PS50967"/>
    </source>
</evidence>
<evidence type="ECO:0000256" key="1">
    <source>
        <dbReference type="ARBA" id="ARBA00004123"/>
    </source>
</evidence>
<proteinExistence type="predicted"/>
<dbReference type="InterPro" id="IPR045092">
    <property type="entry name" value="Rrp6-like"/>
</dbReference>
<dbReference type="GO" id="GO:0000166">
    <property type="term" value="F:nucleotide binding"/>
    <property type="evidence" value="ECO:0007669"/>
    <property type="project" value="InterPro"/>
</dbReference>
<accession>A0A7S4MXU6</accession>
<dbReference type="GO" id="GO:0003727">
    <property type="term" value="F:single-stranded RNA binding"/>
    <property type="evidence" value="ECO:0007669"/>
    <property type="project" value="TreeGrafter"/>
</dbReference>
<dbReference type="Gene3D" id="3.30.420.10">
    <property type="entry name" value="Ribonuclease H-like superfamily/Ribonuclease H"/>
    <property type="match status" value="1"/>
</dbReference>
<dbReference type="SUPFAM" id="SSF53098">
    <property type="entry name" value="Ribonuclease H-like"/>
    <property type="match status" value="1"/>
</dbReference>
<feature type="compositionally biased region" description="Basic and acidic residues" evidence="3">
    <location>
        <begin position="1077"/>
        <end position="1086"/>
    </location>
</feature>
<gene>
    <name evidence="5" type="ORF">OAUR00152_LOCUS22070</name>
</gene>
<keyword evidence="2" id="KW-0539">Nucleus</keyword>
<dbReference type="SMART" id="SM00341">
    <property type="entry name" value="HRDC"/>
    <property type="match status" value="1"/>
</dbReference>
<name>A0A7S4MXU6_9STRA</name>
<dbReference type="GO" id="GO:0005730">
    <property type="term" value="C:nucleolus"/>
    <property type="evidence" value="ECO:0007669"/>
    <property type="project" value="TreeGrafter"/>
</dbReference>
<dbReference type="GO" id="GO:0000176">
    <property type="term" value="C:nuclear exosome (RNase complex)"/>
    <property type="evidence" value="ECO:0007669"/>
    <property type="project" value="TreeGrafter"/>
</dbReference>
<dbReference type="EMBL" id="HBKQ01032330">
    <property type="protein sequence ID" value="CAE2252512.1"/>
    <property type="molecule type" value="Transcribed_RNA"/>
</dbReference>
<feature type="region of interest" description="Disordered" evidence="3">
    <location>
        <begin position="745"/>
        <end position="767"/>
    </location>
</feature>
<organism evidence="5">
    <name type="scientific">Odontella aurita</name>
    <dbReference type="NCBI Taxonomy" id="265563"/>
    <lineage>
        <taxon>Eukaryota</taxon>
        <taxon>Sar</taxon>
        <taxon>Stramenopiles</taxon>
        <taxon>Ochrophyta</taxon>
        <taxon>Bacillariophyta</taxon>
        <taxon>Mediophyceae</taxon>
        <taxon>Biddulphiophycidae</taxon>
        <taxon>Eupodiscales</taxon>
        <taxon>Odontellaceae</taxon>
        <taxon>Odontella</taxon>
    </lineage>
</organism>
<evidence type="ECO:0000256" key="3">
    <source>
        <dbReference type="SAM" id="MobiDB-lite"/>
    </source>
</evidence>
<feature type="compositionally biased region" description="Low complexity" evidence="3">
    <location>
        <begin position="1134"/>
        <end position="1162"/>
    </location>
</feature>
<dbReference type="GO" id="GO:0071037">
    <property type="term" value="P:nuclear polyadenylation-dependent snRNA catabolic process"/>
    <property type="evidence" value="ECO:0007669"/>
    <property type="project" value="TreeGrafter"/>
</dbReference>
<feature type="region of interest" description="Disordered" evidence="3">
    <location>
        <begin position="1"/>
        <end position="26"/>
    </location>
</feature>
<evidence type="ECO:0000313" key="5">
    <source>
        <dbReference type="EMBL" id="CAE2252512.1"/>
    </source>
</evidence>
<dbReference type="GO" id="GO:0071036">
    <property type="term" value="P:nuclear polyadenylation-dependent snoRNA catabolic process"/>
    <property type="evidence" value="ECO:0007669"/>
    <property type="project" value="TreeGrafter"/>
</dbReference>
<dbReference type="Pfam" id="PF01612">
    <property type="entry name" value="DNA_pol_A_exo1"/>
    <property type="match status" value="1"/>
</dbReference>
<reference evidence="5" key="1">
    <citation type="submission" date="2021-01" db="EMBL/GenBank/DDBJ databases">
        <authorList>
            <person name="Corre E."/>
            <person name="Pelletier E."/>
            <person name="Niang G."/>
            <person name="Scheremetjew M."/>
            <person name="Finn R."/>
            <person name="Kale V."/>
            <person name="Holt S."/>
            <person name="Cochrane G."/>
            <person name="Meng A."/>
            <person name="Brown T."/>
            <person name="Cohen L."/>
        </authorList>
    </citation>
    <scope>NUCLEOTIDE SEQUENCE</scope>
    <source>
        <strain evidence="5">Isolate 1302-5</strain>
    </source>
</reference>
<feature type="region of interest" description="Disordered" evidence="3">
    <location>
        <begin position="1106"/>
        <end position="1162"/>
    </location>
</feature>